<dbReference type="EMBL" id="CM012455">
    <property type="protein sequence ID" value="RVE59807.1"/>
    <property type="molecule type" value="Genomic_DNA"/>
</dbReference>
<evidence type="ECO:0000256" key="1">
    <source>
        <dbReference type="SAM" id="MobiDB-lite"/>
    </source>
</evidence>
<reference evidence="2 3" key="2">
    <citation type="submission" date="2019-01" db="EMBL/GenBank/DDBJ databases">
        <title>A chromosome length genome reference of the Java medaka (oryzias javanicus).</title>
        <authorList>
            <person name="Herpin A."/>
            <person name="Takehana Y."/>
            <person name="Naruse K."/>
            <person name="Ansai S."/>
            <person name="Kawaguchi M."/>
        </authorList>
    </citation>
    <scope>NUCLEOTIDE SEQUENCE [LARGE SCALE GENOMIC DNA]</scope>
    <source>
        <strain evidence="2">RS831</strain>
        <tissue evidence="2">Whole body</tissue>
    </source>
</reference>
<keyword evidence="3" id="KW-1185">Reference proteome</keyword>
<feature type="region of interest" description="Disordered" evidence="1">
    <location>
        <begin position="1"/>
        <end position="20"/>
    </location>
</feature>
<gene>
    <name evidence="2" type="ORF">OJAV_G00192610</name>
</gene>
<proteinExistence type="predicted"/>
<name>A0A437CAL8_ORYJA</name>
<evidence type="ECO:0000313" key="3">
    <source>
        <dbReference type="Proteomes" id="UP000283210"/>
    </source>
</evidence>
<sequence>MAKTEGKSEGRQSGSHNDGFGLILQKPEGLCAETVKGVALAGIRHQLPQAMLGPKGARSSLEEGPDETSGKSLIFIQRAADFIEKLQLLCPSPKGQATGPEAEQGSLYRQT</sequence>
<protein>
    <submittedName>
        <fullName evidence="2">Uncharacterized protein</fullName>
    </submittedName>
</protein>
<reference evidence="2 3" key="1">
    <citation type="submission" date="2018-11" db="EMBL/GenBank/DDBJ databases">
        <authorList>
            <person name="Lopez-Roques C."/>
            <person name="Donnadieu C."/>
            <person name="Bouchez O."/>
            <person name="Klopp C."/>
            <person name="Cabau C."/>
            <person name="Zahm M."/>
        </authorList>
    </citation>
    <scope>NUCLEOTIDE SEQUENCE [LARGE SCALE GENOMIC DNA]</scope>
    <source>
        <strain evidence="2">RS831</strain>
        <tissue evidence="2">Whole body</tissue>
    </source>
</reference>
<dbReference type="AlphaFoldDB" id="A0A437CAL8"/>
<dbReference type="Proteomes" id="UP000283210">
    <property type="component" value="Chromosome 19"/>
</dbReference>
<organism evidence="2 3">
    <name type="scientific">Oryzias javanicus</name>
    <name type="common">Javanese ricefish</name>
    <name type="synonym">Aplocheilus javanicus</name>
    <dbReference type="NCBI Taxonomy" id="123683"/>
    <lineage>
        <taxon>Eukaryota</taxon>
        <taxon>Metazoa</taxon>
        <taxon>Chordata</taxon>
        <taxon>Craniata</taxon>
        <taxon>Vertebrata</taxon>
        <taxon>Euteleostomi</taxon>
        <taxon>Actinopterygii</taxon>
        <taxon>Neopterygii</taxon>
        <taxon>Teleostei</taxon>
        <taxon>Neoteleostei</taxon>
        <taxon>Acanthomorphata</taxon>
        <taxon>Ovalentaria</taxon>
        <taxon>Atherinomorphae</taxon>
        <taxon>Beloniformes</taxon>
        <taxon>Adrianichthyidae</taxon>
        <taxon>Oryziinae</taxon>
        <taxon>Oryzias</taxon>
    </lineage>
</organism>
<feature type="region of interest" description="Disordered" evidence="1">
    <location>
        <begin position="91"/>
        <end position="111"/>
    </location>
</feature>
<evidence type="ECO:0000313" key="2">
    <source>
        <dbReference type="EMBL" id="RVE59807.1"/>
    </source>
</evidence>
<feature type="compositionally biased region" description="Basic and acidic residues" evidence="1">
    <location>
        <begin position="1"/>
        <end position="10"/>
    </location>
</feature>
<accession>A0A437CAL8</accession>